<evidence type="ECO:0000313" key="3">
    <source>
        <dbReference type="Proteomes" id="UP000644020"/>
    </source>
</evidence>
<reference evidence="2" key="2">
    <citation type="submission" date="2020-09" db="EMBL/GenBank/DDBJ databases">
        <authorList>
            <person name="Sun Q."/>
            <person name="Ohkuma M."/>
        </authorList>
    </citation>
    <scope>NUCLEOTIDE SEQUENCE</scope>
    <source>
        <strain evidence="2">JCM 4518</strain>
    </source>
</reference>
<gene>
    <name evidence="2" type="ORF">GCM10010305_35070</name>
</gene>
<dbReference type="AlphaFoldDB" id="A0A918T3W7"/>
<organism evidence="2 3">
    <name type="scientific">Streptomyces termitum</name>
    <dbReference type="NCBI Taxonomy" id="67368"/>
    <lineage>
        <taxon>Bacteria</taxon>
        <taxon>Bacillati</taxon>
        <taxon>Actinomycetota</taxon>
        <taxon>Actinomycetes</taxon>
        <taxon>Kitasatosporales</taxon>
        <taxon>Streptomycetaceae</taxon>
        <taxon>Streptomyces</taxon>
    </lineage>
</organism>
<sequence length="56" mass="6048">MEELAQVVAKATGWAARGAGWVADVLGGTELPEPRRSRERRRARAAKDAARTRSAS</sequence>
<accession>A0A918T3W7</accession>
<name>A0A918T3W7_9ACTN</name>
<reference evidence="2" key="1">
    <citation type="journal article" date="2014" name="Int. J. Syst. Evol. Microbiol.">
        <title>Complete genome sequence of Corynebacterium casei LMG S-19264T (=DSM 44701T), isolated from a smear-ripened cheese.</title>
        <authorList>
            <consortium name="US DOE Joint Genome Institute (JGI-PGF)"/>
            <person name="Walter F."/>
            <person name="Albersmeier A."/>
            <person name="Kalinowski J."/>
            <person name="Ruckert C."/>
        </authorList>
    </citation>
    <scope>NUCLEOTIDE SEQUENCE</scope>
    <source>
        <strain evidence="2">JCM 4518</strain>
    </source>
</reference>
<comment type="caution">
    <text evidence="2">The sequence shown here is derived from an EMBL/GenBank/DDBJ whole genome shotgun (WGS) entry which is preliminary data.</text>
</comment>
<feature type="region of interest" description="Disordered" evidence="1">
    <location>
        <begin position="29"/>
        <end position="56"/>
    </location>
</feature>
<evidence type="ECO:0000256" key="1">
    <source>
        <dbReference type="SAM" id="MobiDB-lite"/>
    </source>
</evidence>
<proteinExistence type="predicted"/>
<dbReference type="EMBL" id="BMUL01000008">
    <property type="protein sequence ID" value="GHA88439.1"/>
    <property type="molecule type" value="Genomic_DNA"/>
</dbReference>
<dbReference type="Proteomes" id="UP000644020">
    <property type="component" value="Unassembled WGS sequence"/>
</dbReference>
<protein>
    <submittedName>
        <fullName evidence="2">Uncharacterized protein</fullName>
    </submittedName>
</protein>
<evidence type="ECO:0000313" key="2">
    <source>
        <dbReference type="EMBL" id="GHA88439.1"/>
    </source>
</evidence>
<feature type="compositionally biased region" description="Basic and acidic residues" evidence="1">
    <location>
        <begin position="45"/>
        <end position="56"/>
    </location>
</feature>
<keyword evidence="3" id="KW-1185">Reference proteome</keyword>